<name>A0A916W3S8_9HYPH</name>
<reference evidence="2" key="2">
    <citation type="submission" date="2020-09" db="EMBL/GenBank/DDBJ databases">
        <authorList>
            <person name="Sun Q."/>
            <person name="Zhou Y."/>
        </authorList>
    </citation>
    <scope>NUCLEOTIDE SEQUENCE</scope>
    <source>
        <strain evidence="2">CGMCC 1.15320</strain>
    </source>
</reference>
<protein>
    <recommendedName>
        <fullName evidence="4">Lipoprotein</fullName>
    </recommendedName>
</protein>
<evidence type="ECO:0000313" key="2">
    <source>
        <dbReference type="EMBL" id="GGA65035.1"/>
    </source>
</evidence>
<reference evidence="2" key="1">
    <citation type="journal article" date="2014" name="Int. J. Syst. Evol. Microbiol.">
        <title>Complete genome sequence of Corynebacterium casei LMG S-19264T (=DSM 44701T), isolated from a smear-ripened cheese.</title>
        <authorList>
            <consortium name="US DOE Joint Genome Institute (JGI-PGF)"/>
            <person name="Walter F."/>
            <person name="Albersmeier A."/>
            <person name="Kalinowski J."/>
            <person name="Ruckert C."/>
        </authorList>
    </citation>
    <scope>NUCLEOTIDE SEQUENCE</scope>
    <source>
        <strain evidence="2">CGMCC 1.15320</strain>
    </source>
</reference>
<feature type="signal peptide" evidence="1">
    <location>
        <begin position="1"/>
        <end position="18"/>
    </location>
</feature>
<keyword evidence="1" id="KW-0732">Signal</keyword>
<evidence type="ECO:0008006" key="4">
    <source>
        <dbReference type="Google" id="ProtNLM"/>
    </source>
</evidence>
<dbReference type="EMBL" id="BMIF01000004">
    <property type="protein sequence ID" value="GGA65035.1"/>
    <property type="molecule type" value="Genomic_DNA"/>
</dbReference>
<accession>A0A916W3S8</accession>
<keyword evidence="3" id="KW-1185">Reference proteome</keyword>
<evidence type="ECO:0000256" key="1">
    <source>
        <dbReference type="SAM" id="SignalP"/>
    </source>
</evidence>
<sequence length="195" mass="20803">MKIVTRYALLFLLVPLHACQTPKPIAMSTVAVPSNPNIHDGDVLVEHRKAGQDIPPLRGQDVVTVRTFANAISTSGETSKLVELEGVSCKLSSDGYTASVVTPAQVNVPDYGYASRPIMARCDAKGYRPGVLTVSAFNLTEQENYSVATNGGLLGVMFAAIVHAASDVKKHDFAYPGLKVIMNPVGCERTKAGCR</sequence>
<dbReference type="Proteomes" id="UP000636264">
    <property type="component" value="Unassembled WGS sequence"/>
</dbReference>
<dbReference type="AlphaFoldDB" id="A0A916W3S8"/>
<dbReference type="RefSeq" id="WP_188720759.1">
    <property type="nucleotide sequence ID" value="NZ_BMIF01000004.1"/>
</dbReference>
<gene>
    <name evidence="2" type="ORF">GCM10011385_18550</name>
</gene>
<comment type="caution">
    <text evidence="2">The sequence shown here is derived from an EMBL/GenBank/DDBJ whole genome shotgun (WGS) entry which is preliminary data.</text>
</comment>
<evidence type="ECO:0000313" key="3">
    <source>
        <dbReference type="Proteomes" id="UP000636264"/>
    </source>
</evidence>
<proteinExistence type="predicted"/>
<feature type="chain" id="PRO_5037080308" description="Lipoprotein" evidence="1">
    <location>
        <begin position="19"/>
        <end position="195"/>
    </location>
</feature>
<organism evidence="2 3">
    <name type="scientific">Nitratireductor aestuarii</name>
    <dbReference type="NCBI Taxonomy" id="1735103"/>
    <lineage>
        <taxon>Bacteria</taxon>
        <taxon>Pseudomonadati</taxon>
        <taxon>Pseudomonadota</taxon>
        <taxon>Alphaproteobacteria</taxon>
        <taxon>Hyphomicrobiales</taxon>
        <taxon>Phyllobacteriaceae</taxon>
        <taxon>Nitratireductor</taxon>
    </lineage>
</organism>